<dbReference type="PANTHER" id="PTHR46142">
    <property type="match status" value="1"/>
</dbReference>
<dbReference type="PROSITE" id="PS00934">
    <property type="entry name" value="GLYOXALASE_I_1"/>
    <property type="match status" value="1"/>
</dbReference>
<dbReference type="Proteomes" id="UP001549321">
    <property type="component" value="Unassembled WGS sequence"/>
</dbReference>
<dbReference type="Gene3D" id="3.10.180.10">
    <property type="entry name" value="2,3-Dihydroxybiphenyl 1,2-Dioxygenase, domain 1"/>
    <property type="match status" value="1"/>
</dbReference>
<dbReference type="InterPro" id="IPR037523">
    <property type="entry name" value="VOC_core"/>
</dbReference>
<dbReference type="PROSITE" id="PS51819">
    <property type="entry name" value="VOC"/>
    <property type="match status" value="1"/>
</dbReference>
<accession>A0ABV2QYY0</accession>
<evidence type="ECO:0000313" key="3">
    <source>
        <dbReference type="EMBL" id="MET4634006.1"/>
    </source>
</evidence>
<feature type="domain" description="VOC" evidence="2">
    <location>
        <begin position="5"/>
        <end position="133"/>
    </location>
</feature>
<proteinExistence type="predicted"/>
<dbReference type="InterPro" id="IPR004360">
    <property type="entry name" value="Glyas_Fos-R_dOase_dom"/>
</dbReference>
<evidence type="ECO:0000313" key="4">
    <source>
        <dbReference type="Proteomes" id="UP001549321"/>
    </source>
</evidence>
<dbReference type="PANTHER" id="PTHR46142:SF3">
    <property type="entry name" value="F18B13.24 PROTEIN"/>
    <property type="match status" value="1"/>
</dbReference>
<dbReference type="Pfam" id="PF00903">
    <property type="entry name" value="Glyoxalase"/>
    <property type="match status" value="1"/>
</dbReference>
<dbReference type="InterPro" id="IPR018146">
    <property type="entry name" value="Glyoxalase_1_CS"/>
</dbReference>
<sequence>MLDLRVHHVSIVVTDLERSVAFYQRAFGLERLARPPFKTEGAWLVCHGIQIHLILYPQGTFRAAATIDNNDAHFSFHTRDFYGILDHLVAEGFREDAEEGDPMRLFVIREGLAGFPQLYMMDPDRNIVEINGAP</sequence>
<comment type="caution">
    <text evidence="3">The sequence shown here is derived from an EMBL/GenBank/DDBJ whole genome shotgun (WGS) entry which is preliminary data.</text>
</comment>
<protein>
    <submittedName>
        <fullName evidence="3">Glyoxylase I family protein</fullName>
    </submittedName>
</protein>
<dbReference type="SUPFAM" id="SSF54593">
    <property type="entry name" value="Glyoxalase/Bleomycin resistance protein/Dihydroxybiphenyl dioxygenase"/>
    <property type="match status" value="1"/>
</dbReference>
<organism evidence="3 4">
    <name type="scientific">Kaistia defluvii</name>
    <dbReference type="NCBI Taxonomy" id="410841"/>
    <lineage>
        <taxon>Bacteria</taxon>
        <taxon>Pseudomonadati</taxon>
        <taxon>Pseudomonadota</taxon>
        <taxon>Alphaproteobacteria</taxon>
        <taxon>Hyphomicrobiales</taxon>
        <taxon>Kaistiaceae</taxon>
        <taxon>Kaistia</taxon>
    </lineage>
</organism>
<dbReference type="InterPro" id="IPR029068">
    <property type="entry name" value="Glyas_Bleomycin-R_OHBP_Dase"/>
</dbReference>
<dbReference type="EMBL" id="JBEPSM010000001">
    <property type="protein sequence ID" value="MET4634006.1"/>
    <property type="molecule type" value="Genomic_DNA"/>
</dbReference>
<evidence type="ECO:0000256" key="1">
    <source>
        <dbReference type="ARBA" id="ARBA00022723"/>
    </source>
</evidence>
<dbReference type="RefSeq" id="WP_354550584.1">
    <property type="nucleotide sequence ID" value="NZ_JBEPSM010000001.1"/>
</dbReference>
<reference evidence="3 4" key="1">
    <citation type="submission" date="2024-06" db="EMBL/GenBank/DDBJ databases">
        <title>Sorghum-associated microbial communities from plants grown in Nebraska, USA.</title>
        <authorList>
            <person name="Schachtman D."/>
        </authorList>
    </citation>
    <scope>NUCLEOTIDE SEQUENCE [LARGE SCALE GENOMIC DNA]</scope>
    <source>
        <strain evidence="3 4">3207</strain>
    </source>
</reference>
<keyword evidence="4" id="KW-1185">Reference proteome</keyword>
<name>A0ABV2QYY0_9HYPH</name>
<evidence type="ECO:0000259" key="2">
    <source>
        <dbReference type="PROSITE" id="PS51819"/>
    </source>
</evidence>
<keyword evidence="1" id="KW-0479">Metal-binding</keyword>
<gene>
    <name evidence="3" type="ORF">ABIE08_001919</name>
</gene>